<dbReference type="Proteomes" id="UP000075193">
    <property type="component" value="Unassembled WGS sequence"/>
</dbReference>
<dbReference type="SUPFAM" id="SSF57783">
    <property type="entry name" value="Zinc beta-ribbon"/>
    <property type="match status" value="1"/>
</dbReference>
<feature type="region of interest" description="Disordered" evidence="6">
    <location>
        <begin position="1934"/>
        <end position="1954"/>
    </location>
</feature>
<dbReference type="InterPro" id="IPR059100">
    <property type="entry name" value="TSP3_bac"/>
</dbReference>
<evidence type="ECO:0000256" key="5">
    <source>
        <dbReference type="SAM" id="Coils"/>
    </source>
</evidence>
<organism evidence="8 9">
    <name type="scientific">Streptococcus suis</name>
    <dbReference type="NCBI Taxonomy" id="1307"/>
    <lineage>
        <taxon>Bacteria</taxon>
        <taxon>Bacillati</taxon>
        <taxon>Bacillota</taxon>
        <taxon>Bacilli</taxon>
        <taxon>Lactobacillales</taxon>
        <taxon>Streptococcaceae</taxon>
        <taxon>Streptococcus</taxon>
    </lineage>
</organism>
<dbReference type="InterPro" id="IPR041420">
    <property type="entry name" value="PBECR4"/>
</dbReference>
<dbReference type="EMBL" id="FIIC01000006">
    <property type="protein sequence ID" value="CYV59383.1"/>
    <property type="molecule type" value="Genomic_DNA"/>
</dbReference>
<dbReference type="Pfam" id="PF18840">
    <property type="entry name" value="LPD25"/>
    <property type="match status" value="1"/>
</dbReference>
<dbReference type="InterPro" id="IPR002694">
    <property type="entry name" value="Znf_CHC2"/>
</dbReference>
<evidence type="ECO:0000256" key="6">
    <source>
        <dbReference type="SAM" id="MobiDB-lite"/>
    </source>
</evidence>
<keyword evidence="3" id="KW-0732">Signal</keyword>
<dbReference type="GO" id="GO:0003899">
    <property type="term" value="F:DNA-directed RNA polymerase activity"/>
    <property type="evidence" value="ECO:0007669"/>
    <property type="project" value="InterPro"/>
</dbReference>
<evidence type="ECO:0000256" key="1">
    <source>
        <dbReference type="ARBA" id="ARBA00004613"/>
    </source>
</evidence>
<feature type="coiled-coil region" evidence="5">
    <location>
        <begin position="400"/>
        <end position="434"/>
    </location>
</feature>
<feature type="compositionally biased region" description="Basic and acidic residues" evidence="6">
    <location>
        <begin position="1218"/>
        <end position="1236"/>
    </location>
</feature>
<dbReference type="RefSeq" id="WP_228476664.1">
    <property type="nucleotide sequence ID" value="NZ_CEDF01000006.1"/>
</dbReference>
<reference evidence="8 9" key="1">
    <citation type="submission" date="2016-02" db="EMBL/GenBank/DDBJ databases">
        <authorList>
            <consortium name="Pathogen Informatics"/>
        </authorList>
    </citation>
    <scope>NUCLEOTIDE SEQUENCE [LARGE SCALE GENOMIC DNA]</scope>
    <source>
        <strain evidence="8 9">LSS79</strain>
    </source>
</reference>
<keyword evidence="5" id="KW-0175">Coiled coil</keyword>
<dbReference type="Gene3D" id="3.90.580.10">
    <property type="entry name" value="Zinc finger, CHC2-type domain"/>
    <property type="match status" value="1"/>
</dbReference>
<dbReference type="SMART" id="SM00400">
    <property type="entry name" value="ZnF_CHCC"/>
    <property type="match status" value="1"/>
</dbReference>
<keyword evidence="4" id="KW-0106">Calcium</keyword>
<feature type="region of interest" description="Disordered" evidence="6">
    <location>
        <begin position="1218"/>
        <end position="1256"/>
    </location>
</feature>
<dbReference type="Pfam" id="PF18884">
    <property type="entry name" value="TSP3_bac"/>
    <property type="match status" value="1"/>
</dbReference>
<evidence type="ECO:0000256" key="2">
    <source>
        <dbReference type="ARBA" id="ARBA00022525"/>
    </source>
</evidence>
<dbReference type="Pfam" id="PF18818">
    <property type="entry name" value="MPTase-PolyVal"/>
    <property type="match status" value="1"/>
</dbReference>
<feature type="compositionally biased region" description="Basic and acidic residues" evidence="6">
    <location>
        <begin position="931"/>
        <end position="941"/>
    </location>
</feature>
<protein>
    <submittedName>
        <fullName evidence="8">DNA primase</fullName>
    </submittedName>
</protein>
<dbReference type="InterPro" id="IPR036977">
    <property type="entry name" value="DNA_primase_Znf_CHC2"/>
</dbReference>
<comment type="subcellular location">
    <subcellularLocation>
        <location evidence="1">Secreted</location>
    </subcellularLocation>
</comment>
<feature type="domain" description="Zinc finger CHC2-type" evidence="7">
    <location>
        <begin position="51"/>
        <end position="94"/>
    </location>
</feature>
<dbReference type="InterPro" id="IPR041459">
    <property type="entry name" value="MPTase-PolyVal"/>
</dbReference>
<feature type="region of interest" description="Disordered" evidence="6">
    <location>
        <begin position="931"/>
        <end position="955"/>
    </location>
</feature>
<dbReference type="GO" id="GO:0006260">
    <property type="term" value="P:DNA replication"/>
    <property type="evidence" value="ECO:0007669"/>
    <property type="project" value="InterPro"/>
</dbReference>
<proteinExistence type="predicted"/>
<feature type="compositionally biased region" description="Basic and acidic residues" evidence="6">
    <location>
        <begin position="538"/>
        <end position="563"/>
    </location>
</feature>
<accession>A0A0Z8KUU5</accession>
<sequence length="2340" mass="265514">MAEEHTQQPSSRGKSRRERVEYARSRDILDVANELNIELVQSGRDYRWKEHDSMVVSTKKNMWNWFSRHQGGDVIALVQTIKEVDFNQAIDFLNDGTFKEFTKVEHVQEPFSYYLAPYEQPFEAARSYLKDQRGLSDETIGFFFEKGVLAQANAKVNGSIEPVVVFKSLDFSGEIVGATLQGIEENWEKWPERGYAKNIVRNSDGIIGMHVDIGQPNRLIFAESAIDLMSYYELHRDHLQDVRLISMDGLKEAVVGRHVAQLQSEVSGRPLTWSHDQLAEGLQTAIDNGFFADGKHADWITLAVDNDEGGRNFIASLREKGATVTEDLPLLKEGQVKTDWNDALKQPPIDNSRLGQARRKLDRLNQEFSDATEAVYGHAAQTNGQPMNDKRGGARFFKRQEQLENRVFDKLNEIKKQEERVERLEQQAEFKEQGLNRQGTGLEMSVQNIPRIREELEKAERGESMYTKATLKRYREELTRLEKISEQLAMTTIQPGAQALIEAGSVTQWEKRPNLYFVKGLRRVALELGEDGNFRESARYRPRTAEEQERVNELLEQQSKNEGEPQISSVEPEHKEGSIHGQTNEGQGLLFENLVDVIPASNHATVPELQVVFDFSENPKLSNLYSSEEVIPYNDFIAKLYEENEWQSISPDSGYYKTYFALQDESRNPLTPKIRFDIGSETEDLSEYLSQDLPSPYLELAQKADHDYHAKVSYDTFKANQKGLSEAVQSQIQAGVLQVTLSDDAYFYTLVNYTGWSHPLQQLKPKALERLKEYRAFFESINDTNIERFKEKGTPEQNQMYDILKNLQKDLGRSNTSTVFSEEIAISAYNLNRKLESLTAENWASSIVDPLGSLGRDVWNIINYPANDIVTGDTDYYFQIVPYHLLEYLNGKTGIVEISLETYNHILQQLRDEEIIIAPETPEDVAQVEHGKKSTAEETVHEAPALSSGGSEVSPEDQKWLKENWENIRFTVQPPKTITGKDEASFQDPERQPNLQIVFQSSGEQVILDKYEPGEIVPYDIFVKDLYSENRKRLEEATELPTFPVLHLPGDESGTWFGLLDENGNTLIERFRYDIGVENETISERLERSIPSEYLEIAQQIDALFPKISLPEVVLEEPGIPVTIYSEHQKIGIIDLDDLFNKGDLGSISDELGYGWAVNPSRMLAVINDETLNQVQVDNLIERMIENGISGVDLKQYLDNPEFSLKSYAETGDIGLQEKEKAQEGQSEQNKKERTNVSKGSLQPEAEGSAIPVPSDGTFGPAVTSHPTLSSRYLKFTIDNGYVSNVRDGYHVISQRELDKLNNFAPSIQEMANWYRDNLASSDILYVVQNGAETDIVRLTFEEKNFSHLTGIQPVEKNHSAAKTLHDFAEGIGHYNNILLANQNNTFKKLGVLPNLKAVLNPVSFYFDDLEEIKRFRRMDVSRAIKSDDEDILLAFRTVDGTSYPATLLKVKGGVKADIDSVEGKTILGIYRERAGQIEQIAVNEELVKDSGKAMFEVLKNQEYEEPAQEIAIEEAQQIVDIDSDGDGYTDEEEIALGTDPFDGRDHPGKAREVSPEQFTQVLDAVYNVGAPESLERIPEELHAAWTRYFSYAEEHGDDLGKIIAAADGDQLLDKTSNLYQEWHQDQIYQNDYHVRLQWAEEWPEGPQIPFKETELVAYQTFIETLYEQNQAFYKRHQDSMAIVNETGNQEAYTPFTKVKFDIYAPGGTLIKSDVRYNIGDETEPISRLLGLGYRRLEGQPQLAAIDKQVLSQLENQEVNQEISTEANEQSLKATEIIPDESGHSRGNFHSPNEAMKVGLTQRVEEIMAEDAAKILVSSIPQIQESLSFEGNLIGTSQLDGRMLYINREDFGQDYHLELAVHSPMMIEQLSDTQAPWTLALIKGDEPLGYVAYGSDWGTDFQIAEELEKFAEQIGSERVPEGLYKQEEVDTFLATSQTNENTQKESKPATSDKPFDYSSATAYEISEHAFQKIREYTKSPEDMLEYMDFMSKFPQLSPRNVALIHDQWRGANVVATYDQWQAMGDVLGIKPEDVIQTKAVYTNKRTGETKEVLHQGLSVKTGEKSQITLFRPLMVKMIPVLDENGRQVKNDKGNPKYKKFSEASAQEKALVKEGKIPVRQFQERDPKTGRARFTTYKVFELSQTTLKPESYPKAMPNRHYNFNVDKVKTKEVLEGLCDYAESIGVKMMKDEARVLGNAKGAFFPGEQLILINPDNTPGEKIATTIHELAHATLHNPKLAEQYKENLPKGQKELEAEMTSHLLSKHFGLDTSEKAIDYIASWTKNLTVLDDKQLADSLKRIHKTVSTMLKQVETRTKPYQVGKMRGQAPNFPKAQVKGPSR</sequence>
<dbReference type="InterPro" id="IPR041045">
    <property type="entry name" value="LPD25"/>
</dbReference>
<name>A0A0Z8KUU5_STRSU</name>
<keyword evidence="2" id="KW-0964">Secreted</keyword>
<dbReference type="GO" id="GO:0003677">
    <property type="term" value="F:DNA binding"/>
    <property type="evidence" value="ECO:0007669"/>
    <property type="project" value="InterPro"/>
</dbReference>
<evidence type="ECO:0000256" key="3">
    <source>
        <dbReference type="ARBA" id="ARBA00022729"/>
    </source>
</evidence>
<gene>
    <name evidence="8" type="ORF">ERS132441_00715</name>
</gene>
<dbReference type="Gene3D" id="1.10.10.2910">
    <property type="match status" value="1"/>
</dbReference>
<evidence type="ECO:0000256" key="4">
    <source>
        <dbReference type="ARBA" id="ARBA00022837"/>
    </source>
</evidence>
<evidence type="ECO:0000259" key="7">
    <source>
        <dbReference type="SMART" id="SM00400"/>
    </source>
</evidence>
<feature type="region of interest" description="Disordered" evidence="6">
    <location>
        <begin position="538"/>
        <end position="581"/>
    </location>
</feature>
<dbReference type="GO" id="GO:0008270">
    <property type="term" value="F:zinc ion binding"/>
    <property type="evidence" value="ECO:0007669"/>
    <property type="project" value="InterPro"/>
</dbReference>
<evidence type="ECO:0000313" key="8">
    <source>
        <dbReference type="EMBL" id="CYV59383.1"/>
    </source>
</evidence>
<dbReference type="Pfam" id="PF18813">
    <property type="entry name" value="PBECR4"/>
    <property type="match status" value="1"/>
</dbReference>
<evidence type="ECO:0000313" key="9">
    <source>
        <dbReference type="Proteomes" id="UP000075193"/>
    </source>
</evidence>